<sequence length="718" mass="78785">MPDPTLAPRRVYLAAASVLAIVAAGPAMPETRPTLNYNGATGLIDMPSGEAQPDGQLSITTAHFGPISRNTLSFQITPRLSGSFRYSAVRDWNANIPIPDQTGTDSFETYYDRSFDLRYQVLTESRYLPAVTIGLQDFAGTGVFAGEYVAATKNILPNLKVTAGLGWGRLGSYGEIGSPFGPRPEVDIGRGGNFNFDQWFRGPAAAFGGVEWQINDKWGLKAEYSSDAYVEEADERGTFERSSPFNFGVEYQARPNVRLGAHYLYGSEVGLTAHFTLNPKQPTVANQQDVAPPLVRSRPSRAADPDAWSQEWVSQQGANPVLRGNIAKQLEDDGILIEALGYTSQTAQVRIRNTRYNAEAQAIGRVARAMSRTMPASVEVFEIVPVVDGVPLSKVTLRRSDIEALDLAPDGAESLRSRAVIGEAGPAIAGLTYDPDLYPAFTWGLSPYVRTSLFDPDKPFRADVGLRLSAKYAIAPGFVLAGSVTQKIAGNLDDSRRDSNSVLPRVRTDGNIYDEEGETALEKLTLAWQMRPAENLYGRVTVGYLERMFGGVSGELLWKPTGSRLALGAEVNYAKQRDFDQRFGFQDYDIVTGHVSAYYEISKDFHGQIDVGRYLAGDVGATLSLHREFENGWRVGAFATKTNVSAEEFGEGSFDKGIRIEVPLNHLLGRPTRDSGTIVVRPITRDGGARLNVDGRLYETVRDYHETGINQQWGTFWK</sequence>
<evidence type="ECO:0000313" key="2">
    <source>
        <dbReference type="EMBL" id="NUB45391.1"/>
    </source>
</evidence>
<dbReference type="RefSeq" id="WP_152826862.1">
    <property type="nucleotide sequence ID" value="NZ_WHUT02000007.1"/>
</dbReference>
<proteinExistence type="predicted"/>
<dbReference type="InterPro" id="IPR010344">
    <property type="entry name" value="YbjH"/>
</dbReference>
<keyword evidence="3" id="KW-1185">Reference proteome</keyword>
<name>A0A8X8H8C8_9RHOB</name>
<accession>A0A8X8H8C8</accession>
<keyword evidence="1" id="KW-0732">Signal</keyword>
<comment type="caution">
    <text evidence="2">The sequence shown here is derived from an EMBL/GenBank/DDBJ whole genome shotgun (WGS) entry which is preliminary data.</text>
</comment>
<protein>
    <submittedName>
        <fullName evidence="2">YjbH domain-containing protein</fullName>
    </submittedName>
</protein>
<organism evidence="2 3">
    <name type="scientific">Fertoeibacter niger</name>
    <dbReference type="NCBI Taxonomy" id="2656921"/>
    <lineage>
        <taxon>Bacteria</taxon>
        <taxon>Pseudomonadati</taxon>
        <taxon>Pseudomonadota</taxon>
        <taxon>Alphaproteobacteria</taxon>
        <taxon>Rhodobacterales</taxon>
        <taxon>Paracoccaceae</taxon>
        <taxon>Fertoeibacter</taxon>
    </lineage>
</organism>
<dbReference type="Proteomes" id="UP000484076">
    <property type="component" value="Unassembled WGS sequence"/>
</dbReference>
<reference evidence="2" key="1">
    <citation type="submission" date="2020-05" db="EMBL/GenBank/DDBJ databases">
        <title>Fertoebacter nigrum gen. nov., sp. nov., a new member of the family Rhodobacteraceae.</title>
        <authorList>
            <person name="Szuroczki S."/>
            <person name="Abbaszade G."/>
            <person name="Buni D."/>
            <person name="Schumann P."/>
            <person name="Toth E."/>
        </authorList>
    </citation>
    <scope>NUCLEOTIDE SEQUENCE</scope>
    <source>
        <strain evidence="2">RG-N-1a</strain>
    </source>
</reference>
<dbReference type="EMBL" id="WHUT02000007">
    <property type="protein sequence ID" value="NUB45391.1"/>
    <property type="molecule type" value="Genomic_DNA"/>
</dbReference>
<dbReference type="Pfam" id="PF06082">
    <property type="entry name" value="YjbH"/>
    <property type="match status" value="1"/>
</dbReference>
<feature type="signal peptide" evidence="1">
    <location>
        <begin position="1"/>
        <end position="29"/>
    </location>
</feature>
<feature type="chain" id="PRO_5036457681" evidence="1">
    <location>
        <begin position="30"/>
        <end position="718"/>
    </location>
</feature>
<dbReference type="AlphaFoldDB" id="A0A8X8H8C8"/>
<gene>
    <name evidence="2" type="ORF">GEU84_013410</name>
</gene>
<evidence type="ECO:0000313" key="3">
    <source>
        <dbReference type="Proteomes" id="UP000484076"/>
    </source>
</evidence>
<evidence type="ECO:0000256" key="1">
    <source>
        <dbReference type="SAM" id="SignalP"/>
    </source>
</evidence>